<dbReference type="GO" id="GO:0006508">
    <property type="term" value="P:proteolysis"/>
    <property type="evidence" value="ECO:0007669"/>
    <property type="project" value="UniProtKB-KW"/>
</dbReference>
<keyword evidence="2" id="KW-0482">Metalloprotease</keyword>
<organism evidence="2">
    <name type="scientific">Ixodes ricinus</name>
    <name type="common">Common tick</name>
    <name type="synonym">Acarus ricinus</name>
    <dbReference type="NCBI Taxonomy" id="34613"/>
    <lineage>
        <taxon>Eukaryota</taxon>
        <taxon>Metazoa</taxon>
        <taxon>Ecdysozoa</taxon>
        <taxon>Arthropoda</taxon>
        <taxon>Chelicerata</taxon>
        <taxon>Arachnida</taxon>
        <taxon>Acari</taxon>
        <taxon>Parasitiformes</taxon>
        <taxon>Ixodida</taxon>
        <taxon>Ixodoidea</taxon>
        <taxon>Ixodidae</taxon>
        <taxon>Ixodinae</taxon>
        <taxon>Ixodes</taxon>
    </lineage>
</organism>
<protein>
    <submittedName>
        <fullName evidence="2">Putative metalloprotease</fullName>
    </submittedName>
</protein>
<accession>A0A0K8R6U2</accession>
<name>A0A0K8R6U2_IXORI</name>
<proteinExistence type="evidence at transcript level"/>
<evidence type="ECO:0000313" key="2">
    <source>
        <dbReference type="EMBL" id="JAA66771.1"/>
    </source>
</evidence>
<feature type="signal peptide" evidence="1">
    <location>
        <begin position="1"/>
        <end position="21"/>
    </location>
</feature>
<dbReference type="GO" id="GO:0008237">
    <property type="term" value="F:metallopeptidase activity"/>
    <property type="evidence" value="ECO:0007669"/>
    <property type="project" value="UniProtKB-KW"/>
</dbReference>
<sequence length="287" mass="32726">MLSVIEIARLAAVLLLPIASLKEHLNPLEDETKAPFSSAKLNVSERHSSAETIITLYFIVDSTVKPAFGLSVPKYVRGIFTALRLYMEHKGNHVVSFRLVGIQELDISMTESLLVNALEHNVFAEEERVLLPEEAIRLMTSVYRRNDKPNAPHAYIVLTGHPIYSHWGIEFDAWASTCSICSEENYVFVRSTGYFQEMNILKRNVLRMIGAGWKHYCFPEQYDLFNDIHTLPALEISQCIKKQIQECVKHSTCKYVLGAHIHPKELCQVISFTRPMLEISFAKLTTE</sequence>
<evidence type="ECO:0000256" key="1">
    <source>
        <dbReference type="SAM" id="SignalP"/>
    </source>
</evidence>
<reference evidence="2" key="1">
    <citation type="submission" date="2012-12" db="EMBL/GenBank/DDBJ databases">
        <title>Identification and characterization of a phenylalanine ammonia-lyase gene family in Isatis indigotica Fort.</title>
        <authorList>
            <person name="Liu Q."/>
            <person name="Chen J."/>
            <person name="Zhou X."/>
            <person name="Di P."/>
            <person name="Xiao Y."/>
            <person name="Xuan H."/>
            <person name="Zhang L."/>
            <person name="Chen W."/>
        </authorList>
    </citation>
    <scope>NUCLEOTIDE SEQUENCE</scope>
    <source>
        <tissue evidence="2">Salivary gland</tissue>
    </source>
</reference>
<keyword evidence="2" id="KW-0378">Hydrolase</keyword>
<dbReference type="AlphaFoldDB" id="A0A0K8R6U2"/>
<keyword evidence="2" id="KW-0645">Protease</keyword>
<keyword evidence="1" id="KW-0732">Signal</keyword>
<dbReference type="EMBL" id="GADI01007037">
    <property type="protein sequence ID" value="JAA66771.1"/>
    <property type="molecule type" value="mRNA"/>
</dbReference>
<feature type="chain" id="PRO_5005516504" evidence="1">
    <location>
        <begin position="22"/>
        <end position="287"/>
    </location>
</feature>